<proteinExistence type="predicted"/>
<evidence type="ECO:0000313" key="2">
    <source>
        <dbReference type="Proteomes" id="UP001178461"/>
    </source>
</evidence>
<organism evidence="1 2">
    <name type="scientific">Podarcis lilfordi</name>
    <name type="common">Lilford's wall lizard</name>
    <dbReference type="NCBI Taxonomy" id="74358"/>
    <lineage>
        <taxon>Eukaryota</taxon>
        <taxon>Metazoa</taxon>
        <taxon>Chordata</taxon>
        <taxon>Craniata</taxon>
        <taxon>Vertebrata</taxon>
        <taxon>Euteleostomi</taxon>
        <taxon>Lepidosauria</taxon>
        <taxon>Squamata</taxon>
        <taxon>Bifurcata</taxon>
        <taxon>Unidentata</taxon>
        <taxon>Episquamata</taxon>
        <taxon>Laterata</taxon>
        <taxon>Lacertibaenia</taxon>
        <taxon>Lacertidae</taxon>
        <taxon>Podarcis</taxon>
    </lineage>
</organism>
<sequence>MEVLHLEVPCMPVEKRETGHGGNKHVFLPTVANGKVEEKSYPLPCPRQNLGTVDEDSCYSPCRKCTVGLLCFVSFLCELWDLLKSDLQLWKEEVWLSWPLVR</sequence>
<evidence type="ECO:0000313" key="1">
    <source>
        <dbReference type="EMBL" id="CAI5779231.1"/>
    </source>
</evidence>
<gene>
    <name evidence="1" type="ORF">PODLI_1B004464</name>
</gene>
<dbReference type="Proteomes" id="UP001178461">
    <property type="component" value="Chromosome 7"/>
</dbReference>
<dbReference type="EMBL" id="OX395132">
    <property type="protein sequence ID" value="CAI5779231.1"/>
    <property type="molecule type" value="Genomic_DNA"/>
</dbReference>
<reference evidence="1" key="1">
    <citation type="submission" date="2022-12" db="EMBL/GenBank/DDBJ databases">
        <authorList>
            <person name="Alioto T."/>
            <person name="Alioto T."/>
            <person name="Gomez Garrido J."/>
        </authorList>
    </citation>
    <scope>NUCLEOTIDE SEQUENCE</scope>
</reference>
<protein>
    <submittedName>
        <fullName evidence="1">Uncharacterized protein</fullName>
    </submittedName>
</protein>
<name>A0AA35P872_9SAUR</name>
<accession>A0AA35P872</accession>
<keyword evidence="2" id="KW-1185">Reference proteome</keyword>
<dbReference type="AlphaFoldDB" id="A0AA35P872"/>